<sequence>MISLSDCIFWFYFSAVTWFFWSSVVSALFKIQIIQHLYISMLDRLFSYAASAVTLKDDVMRIMNVDSCENFGTYDDDLIERDIQLTEGGVSVKSNLVPDQKGFKLYYPIYLAKCGIEAIIEDPVTKRFTAAELRVWNFLSRNQSYVYAKKDNHTTLMFLWLVGLIIRYAIFLPCRLVVFFSSLFFTWVAGAVARKLPPSRFKSWLSTEGIQAAVRLNLCSFSAVIRFHNSQNRPRANTICVANHTTPFDWCILASDVTYAVVGQKHAGFFGLVEWIISCAVPAIWFDRNEILDRSSTAKRLKDHAATPNAEPILIFPEGTCINNTSVMKFKKGCFEVGAEIHPVAIKVCVF</sequence>
<dbReference type="EMBL" id="SKCS01000290">
    <property type="protein sequence ID" value="TNN11485.1"/>
    <property type="molecule type" value="Genomic_DNA"/>
</dbReference>
<proteinExistence type="inferred from homology"/>
<evidence type="ECO:0000256" key="9">
    <source>
        <dbReference type="ARBA" id="ARBA00023136"/>
    </source>
</evidence>
<feature type="domain" description="Phospholipid/glycerol acyltransferase" evidence="15">
    <location>
        <begin position="238"/>
        <end position="349"/>
    </location>
</feature>
<evidence type="ECO:0000256" key="4">
    <source>
        <dbReference type="ARBA" id="ARBA00022516"/>
    </source>
</evidence>
<evidence type="ECO:0000313" key="16">
    <source>
        <dbReference type="EMBL" id="TNN11485.1"/>
    </source>
</evidence>
<organism evidence="16 17">
    <name type="scientific">Schistosoma japonicum</name>
    <name type="common">Blood fluke</name>
    <dbReference type="NCBI Taxonomy" id="6182"/>
    <lineage>
        <taxon>Eukaryota</taxon>
        <taxon>Metazoa</taxon>
        <taxon>Spiralia</taxon>
        <taxon>Lophotrochozoa</taxon>
        <taxon>Platyhelminthes</taxon>
        <taxon>Trematoda</taxon>
        <taxon>Digenea</taxon>
        <taxon>Strigeidida</taxon>
        <taxon>Schistosomatoidea</taxon>
        <taxon>Schistosomatidae</taxon>
        <taxon>Schistosoma</taxon>
    </lineage>
</organism>
<keyword evidence="11" id="KW-1208">Phospholipid metabolism</keyword>
<dbReference type="PANTHER" id="PTHR23063">
    <property type="entry name" value="PHOSPHOLIPID ACYLTRANSFERASE"/>
    <property type="match status" value="1"/>
</dbReference>
<dbReference type="InterPro" id="IPR045252">
    <property type="entry name" value="LPCAT1-like"/>
</dbReference>
<protein>
    <submittedName>
        <fullName evidence="16">Glycerol-3-phosphate acyltransferase 3 isoform 2</fullName>
    </submittedName>
</protein>
<dbReference type="PANTHER" id="PTHR23063:SF2">
    <property type="entry name" value="GLYCEROL-3-PHOSPHATE ACYLTRANSFERASE 4, ISOFORM D-RELATED"/>
    <property type="match status" value="1"/>
</dbReference>
<evidence type="ECO:0000256" key="5">
    <source>
        <dbReference type="ARBA" id="ARBA00022679"/>
    </source>
</evidence>
<dbReference type="SUPFAM" id="SSF69593">
    <property type="entry name" value="Glycerol-3-phosphate (1)-acyltransferase"/>
    <property type="match status" value="1"/>
</dbReference>
<evidence type="ECO:0000313" key="17">
    <source>
        <dbReference type="Proteomes" id="UP000311919"/>
    </source>
</evidence>
<dbReference type="OrthoDB" id="10051137at2759"/>
<gene>
    <name evidence="16" type="ORF">EWB00_004565</name>
</gene>
<evidence type="ECO:0000259" key="15">
    <source>
        <dbReference type="SMART" id="SM00563"/>
    </source>
</evidence>
<evidence type="ECO:0000256" key="1">
    <source>
        <dbReference type="ARBA" id="ARBA00004370"/>
    </source>
</evidence>
<comment type="similarity">
    <text evidence="3">Belongs to the 1-acyl-sn-glycerol-3-phosphate acyltransferase family.</text>
</comment>
<evidence type="ECO:0000256" key="8">
    <source>
        <dbReference type="ARBA" id="ARBA00023098"/>
    </source>
</evidence>
<name>A0A4Z2D4S3_SCHJA</name>
<keyword evidence="12 16" id="KW-0012">Acyltransferase</keyword>
<accession>A0A4Z2D4S3</accession>
<evidence type="ECO:0000256" key="14">
    <source>
        <dbReference type="SAM" id="Phobius"/>
    </source>
</evidence>
<dbReference type="AlphaFoldDB" id="A0A4Z2D4S3"/>
<keyword evidence="10" id="KW-0594">Phospholipid biosynthesis</keyword>
<dbReference type="Proteomes" id="UP000311919">
    <property type="component" value="Unassembled WGS sequence"/>
</dbReference>
<evidence type="ECO:0000256" key="12">
    <source>
        <dbReference type="ARBA" id="ARBA00023315"/>
    </source>
</evidence>
<keyword evidence="7 14" id="KW-1133">Transmembrane helix</keyword>
<dbReference type="SMART" id="SM00563">
    <property type="entry name" value="PlsC"/>
    <property type="match status" value="1"/>
</dbReference>
<dbReference type="GO" id="GO:0004366">
    <property type="term" value="F:glycerol-3-phosphate O-acyltransferase activity"/>
    <property type="evidence" value="ECO:0007669"/>
    <property type="project" value="TreeGrafter"/>
</dbReference>
<evidence type="ECO:0000256" key="11">
    <source>
        <dbReference type="ARBA" id="ARBA00023264"/>
    </source>
</evidence>
<keyword evidence="4" id="KW-0444">Lipid biosynthesis</keyword>
<dbReference type="GO" id="GO:0019432">
    <property type="term" value="P:triglyceride biosynthetic process"/>
    <property type="evidence" value="ECO:0007669"/>
    <property type="project" value="TreeGrafter"/>
</dbReference>
<feature type="transmembrane region" description="Helical" evidence="14">
    <location>
        <begin position="153"/>
        <end position="170"/>
    </location>
</feature>
<dbReference type="GO" id="GO:0016020">
    <property type="term" value="C:membrane"/>
    <property type="evidence" value="ECO:0007669"/>
    <property type="project" value="UniProtKB-SubCell"/>
</dbReference>
<evidence type="ECO:0000256" key="2">
    <source>
        <dbReference type="ARBA" id="ARBA00005189"/>
    </source>
</evidence>
<evidence type="ECO:0000256" key="7">
    <source>
        <dbReference type="ARBA" id="ARBA00022989"/>
    </source>
</evidence>
<comment type="caution">
    <text evidence="16">The sequence shown here is derived from an EMBL/GenBank/DDBJ whole genome shotgun (WGS) entry which is preliminary data.</text>
</comment>
<dbReference type="InterPro" id="IPR002123">
    <property type="entry name" value="Plipid/glycerol_acylTrfase"/>
</dbReference>
<dbReference type="GO" id="GO:0008654">
    <property type="term" value="P:phospholipid biosynthetic process"/>
    <property type="evidence" value="ECO:0007669"/>
    <property type="project" value="UniProtKB-KW"/>
</dbReference>
<dbReference type="GO" id="GO:0005783">
    <property type="term" value="C:endoplasmic reticulum"/>
    <property type="evidence" value="ECO:0007669"/>
    <property type="project" value="TreeGrafter"/>
</dbReference>
<comment type="pathway">
    <text evidence="13">Phospholipid metabolism.</text>
</comment>
<evidence type="ECO:0000256" key="3">
    <source>
        <dbReference type="ARBA" id="ARBA00008655"/>
    </source>
</evidence>
<comment type="subcellular location">
    <subcellularLocation>
        <location evidence="1">Membrane</location>
    </subcellularLocation>
</comment>
<dbReference type="CDD" id="cd07991">
    <property type="entry name" value="LPLAT_LPCAT1-like"/>
    <property type="match status" value="1"/>
</dbReference>
<keyword evidence="8" id="KW-0443">Lipid metabolism</keyword>
<evidence type="ECO:0000256" key="10">
    <source>
        <dbReference type="ARBA" id="ARBA00023209"/>
    </source>
</evidence>
<keyword evidence="6 14" id="KW-0812">Transmembrane</keyword>
<keyword evidence="9 14" id="KW-0472">Membrane</keyword>
<comment type="pathway">
    <text evidence="2">Lipid metabolism.</text>
</comment>
<reference evidence="16 17" key="1">
    <citation type="submission" date="2019-03" db="EMBL/GenBank/DDBJ databases">
        <title>An improved genome assembly of the fluke Schistosoma japonicum.</title>
        <authorList>
            <person name="Hu W."/>
            <person name="Luo F."/>
            <person name="Yin M."/>
            <person name="Mo X."/>
            <person name="Sun C."/>
            <person name="Wu Q."/>
            <person name="Zhu B."/>
            <person name="Xiang M."/>
            <person name="Wang J."/>
            <person name="Wang Y."/>
            <person name="Zhang T."/>
            <person name="Xu B."/>
            <person name="Zheng H."/>
            <person name="Feng Z."/>
        </authorList>
    </citation>
    <scope>NUCLEOTIDE SEQUENCE [LARGE SCALE GENOMIC DNA]</scope>
    <source>
        <strain evidence="16">HuSjv2</strain>
        <tissue evidence="16">Worms</tissue>
    </source>
</reference>
<evidence type="ECO:0000256" key="13">
    <source>
        <dbReference type="ARBA" id="ARBA00025707"/>
    </source>
</evidence>
<keyword evidence="5 16" id="KW-0808">Transferase</keyword>
<evidence type="ECO:0000256" key="6">
    <source>
        <dbReference type="ARBA" id="ARBA00022692"/>
    </source>
</evidence>
<dbReference type="Pfam" id="PF01553">
    <property type="entry name" value="Acyltransferase"/>
    <property type="match status" value="1"/>
</dbReference>
<keyword evidence="17" id="KW-1185">Reference proteome</keyword>
<feature type="transmembrane region" description="Helical" evidence="14">
    <location>
        <begin position="12"/>
        <end position="31"/>
    </location>
</feature>